<organism evidence="1 2">
    <name type="scientific">Desulfoglaeba alkanexedens ALDC</name>
    <dbReference type="NCBI Taxonomy" id="980445"/>
    <lineage>
        <taxon>Bacteria</taxon>
        <taxon>Pseudomonadati</taxon>
        <taxon>Thermodesulfobacteriota</taxon>
        <taxon>Syntrophobacteria</taxon>
        <taxon>Syntrophobacterales</taxon>
        <taxon>Syntrophobacteraceae</taxon>
        <taxon>Desulfoglaeba</taxon>
    </lineage>
</organism>
<keyword evidence="2" id="KW-1185">Reference proteome</keyword>
<dbReference type="KEGG" id="dax:FDQ92_01310"/>
<dbReference type="Proteomes" id="UP000298602">
    <property type="component" value="Chromosome"/>
</dbReference>
<gene>
    <name evidence="1" type="ORF">FDQ92_01310</name>
</gene>
<accession>A0A4P8KZI4</accession>
<dbReference type="AlphaFoldDB" id="A0A4P8KZI4"/>
<reference evidence="1 2" key="2">
    <citation type="submission" date="2019-05" db="EMBL/GenBank/DDBJ databases">
        <authorList>
            <person name="Suflita J.M."/>
            <person name="Marks C.R."/>
        </authorList>
    </citation>
    <scope>NUCLEOTIDE SEQUENCE [LARGE SCALE GENOMIC DNA]</scope>
    <source>
        <strain evidence="1 2">ALDC</strain>
    </source>
</reference>
<evidence type="ECO:0000313" key="2">
    <source>
        <dbReference type="Proteomes" id="UP000298602"/>
    </source>
</evidence>
<dbReference type="EMBL" id="CP040098">
    <property type="protein sequence ID" value="QCQ20956.1"/>
    <property type="molecule type" value="Genomic_DNA"/>
</dbReference>
<protein>
    <submittedName>
        <fullName evidence="1">Uncharacterized protein</fullName>
    </submittedName>
</protein>
<proteinExistence type="predicted"/>
<dbReference type="OrthoDB" id="5521552at2"/>
<name>A0A4P8KZI4_9BACT</name>
<sequence>MSTVLELNRKLGEGAIKPEIIQQFERLKESLRHVNEDSVDAKDIHRIEEATNQLLEEIRASVSGDAFPSIYEGEWH</sequence>
<evidence type="ECO:0000313" key="1">
    <source>
        <dbReference type="EMBL" id="QCQ20956.1"/>
    </source>
</evidence>
<reference evidence="1 2" key="1">
    <citation type="submission" date="2019-05" db="EMBL/GenBank/DDBJ databases">
        <title>The Complete Genome Sequence of the n-alkane-degrading Desulfoglaeba alkanexedens ALDC reveals multiple alkylsuccinate synthase gene clusters.</title>
        <authorList>
            <person name="Callaghan A.V."/>
            <person name="Davidova I.A."/>
            <person name="Duncan K.E."/>
            <person name="Morris B."/>
            <person name="McInerney M.J."/>
        </authorList>
    </citation>
    <scope>NUCLEOTIDE SEQUENCE [LARGE SCALE GENOMIC DNA]</scope>
    <source>
        <strain evidence="1 2">ALDC</strain>
    </source>
</reference>
<dbReference type="RefSeq" id="WP_137422926.1">
    <property type="nucleotide sequence ID" value="NZ_CP040098.1"/>
</dbReference>